<dbReference type="SUPFAM" id="SSF46689">
    <property type="entry name" value="Homeodomain-like"/>
    <property type="match status" value="1"/>
</dbReference>
<accession>A0A0K6GQL2</accession>
<dbReference type="AlphaFoldDB" id="A0A0K6GQL2"/>
<feature type="coiled-coil region" evidence="1">
    <location>
        <begin position="56"/>
        <end position="146"/>
    </location>
</feature>
<name>A0A0K6GQL2_9BACL</name>
<evidence type="ECO:0000259" key="2">
    <source>
        <dbReference type="PROSITE" id="PS50090"/>
    </source>
</evidence>
<evidence type="ECO:0000313" key="3">
    <source>
        <dbReference type="EMBL" id="CUA81039.1"/>
    </source>
</evidence>
<dbReference type="OrthoDB" id="2845592at2"/>
<gene>
    <name evidence="3" type="ORF">Ga0061060_1204</name>
</gene>
<protein>
    <submittedName>
        <fullName evidence="3">Transcription factor, RsfA family</fullName>
    </submittedName>
</protein>
<dbReference type="RefSeq" id="WP_032101545.1">
    <property type="nucleotide sequence ID" value="NZ_BAABDZ010000010.1"/>
</dbReference>
<dbReference type="Gene3D" id="1.10.10.60">
    <property type="entry name" value="Homeodomain-like"/>
    <property type="match status" value="1"/>
</dbReference>
<sequence length="148" mass="17519">MMRQDAWTEEEDVLLAETVLAFVKEGSTQLRAFEEVGKKLSRTAAACGFRWNAYVRKKYEEALEMAKQQRKKKKEQQSPERDMTLQDVISFLQTLQQRGEGQQEIEQLRQQVRMLEKEKEELEKQLQAVQQEYQAVMHILERARQLSV</sequence>
<dbReference type="PANTHER" id="PTHR41302:SF2">
    <property type="entry name" value="PRESPORE SPECIFIC TRANSCRIPTIONAL ACTIVATOR RSFA"/>
    <property type="match status" value="1"/>
</dbReference>
<proteinExistence type="predicted"/>
<dbReference type="PANTHER" id="PTHR41302">
    <property type="entry name" value="PRESPORE-SPECIFIC TRANSCRIPTIONAL REGULATOR RSFA-RELATED"/>
    <property type="match status" value="1"/>
</dbReference>
<keyword evidence="1" id="KW-0175">Coiled coil</keyword>
<reference evidence="4" key="1">
    <citation type="submission" date="2015-08" db="EMBL/GenBank/DDBJ databases">
        <authorList>
            <person name="Varghese N."/>
        </authorList>
    </citation>
    <scope>NUCLEOTIDE SEQUENCE [LARGE SCALE GENOMIC DNA]</scope>
    <source>
        <strain evidence="4">DSM 27374</strain>
    </source>
</reference>
<dbReference type="Pfam" id="PF13921">
    <property type="entry name" value="Myb_DNA-bind_6"/>
    <property type="match status" value="1"/>
</dbReference>
<organism evidence="3 4">
    <name type="scientific">Anoxybacillus suryakundensis</name>
    <dbReference type="NCBI Taxonomy" id="1325335"/>
    <lineage>
        <taxon>Bacteria</taxon>
        <taxon>Bacillati</taxon>
        <taxon>Bacillota</taxon>
        <taxon>Bacilli</taxon>
        <taxon>Bacillales</taxon>
        <taxon>Anoxybacillaceae</taxon>
        <taxon>Anoxybacillus</taxon>
    </lineage>
</organism>
<feature type="domain" description="Myb-like" evidence="2">
    <location>
        <begin position="1"/>
        <end position="55"/>
    </location>
</feature>
<dbReference type="Proteomes" id="UP000182738">
    <property type="component" value="Unassembled WGS sequence"/>
</dbReference>
<dbReference type="EMBL" id="CYGZ01000020">
    <property type="protein sequence ID" value="CUA81039.1"/>
    <property type="molecule type" value="Genomic_DNA"/>
</dbReference>
<dbReference type="STRING" id="1325335.GCA_001418025_02352"/>
<dbReference type="InterPro" id="IPR001005">
    <property type="entry name" value="SANT/Myb"/>
</dbReference>
<dbReference type="InterPro" id="IPR014243">
    <property type="entry name" value="RsfA-like"/>
</dbReference>
<keyword evidence="4" id="KW-1185">Reference proteome</keyword>
<evidence type="ECO:0000313" key="4">
    <source>
        <dbReference type="Proteomes" id="UP000182738"/>
    </source>
</evidence>
<dbReference type="InterPro" id="IPR009057">
    <property type="entry name" value="Homeodomain-like_sf"/>
</dbReference>
<dbReference type="PROSITE" id="PS50090">
    <property type="entry name" value="MYB_LIKE"/>
    <property type="match status" value="1"/>
</dbReference>
<evidence type="ECO:0000256" key="1">
    <source>
        <dbReference type="SAM" id="Coils"/>
    </source>
</evidence>
<dbReference type="NCBIfam" id="TIGR02894">
    <property type="entry name" value="DNA_bind_RsfA"/>
    <property type="match status" value="1"/>
</dbReference>